<organism evidence="12 13">
    <name type="scientific">Enterocloster lavalensis</name>
    <dbReference type="NCBI Taxonomy" id="460384"/>
    <lineage>
        <taxon>Bacteria</taxon>
        <taxon>Bacillati</taxon>
        <taxon>Bacillota</taxon>
        <taxon>Clostridia</taxon>
        <taxon>Lachnospirales</taxon>
        <taxon>Lachnospiraceae</taxon>
        <taxon>Enterocloster</taxon>
    </lineage>
</organism>
<dbReference type="Gene3D" id="1.10.3660.10">
    <property type="entry name" value="6-phosphogluconate dehydrogenase C-terminal like domain"/>
    <property type="match status" value="1"/>
</dbReference>
<keyword evidence="5" id="KW-0827">Tyrosine biosynthesis</keyword>
<evidence type="ECO:0000256" key="8">
    <source>
        <dbReference type="ARBA" id="ARBA00023027"/>
    </source>
</evidence>
<dbReference type="InterPro" id="IPR003099">
    <property type="entry name" value="Prephen_DH"/>
</dbReference>
<dbReference type="Proteomes" id="UP000198508">
    <property type="component" value="Unassembled WGS sequence"/>
</dbReference>
<dbReference type="Pfam" id="PF02153">
    <property type="entry name" value="PDH_N"/>
    <property type="match status" value="1"/>
</dbReference>
<evidence type="ECO:0000259" key="11">
    <source>
        <dbReference type="PROSITE" id="PS51176"/>
    </source>
</evidence>
<gene>
    <name evidence="12" type="ORF">SAMN05216313_10163</name>
</gene>
<evidence type="ECO:0000256" key="2">
    <source>
        <dbReference type="ARBA" id="ARBA00007964"/>
    </source>
</evidence>
<dbReference type="FunFam" id="3.40.50.720:FF:000208">
    <property type="entry name" value="Prephenate dehydrogenase"/>
    <property type="match status" value="1"/>
</dbReference>
<dbReference type="EC" id="1.3.1.12" evidence="3"/>
<dbReference type="InterPro" id="IPR008927">
    <property type="entry name" value="6-PGluconate_DH-like_C_sf"/>
</dbReference>
<sequence length="373" mass="41380">MTDSTIGFIGLGLIGGSIARAIKRRQPQVRIMAYMRTRARLEQAKADGIVDVILEGIGDQLSQCDLIFLCTPVEYNAQYLTAIRPYLKEGALITDVGSTKTSIHEEIARQGLEDRFVGGHPMAGSEKTGYENSSDHLLENAYYIVTPPVGADGSLPFEEQPENVRRILTVARIIGAIPMVLDYREHDRVVAAISHLPHLIASSLVNLVRDSDTAAGTMKRVAAGGFKDITRIASSSPEMWEQICMTNTLPIAEVLERYIASLNQVLDQIRGRDNEGIYKLFETSRDYRNSITERARGPLEPAYEFSVDVVDEVGSISTISVILAAKGISIKNIGINNNREHGEGALKIAFYDQESMEAAWKHLDKYKYEMFRV</sequence>
<dbReference type="InterPro" id="IPR046826">
    <property type="entry name" value="PDH_N"/>
</dbReference>
<evidence type="ECO:0000313" key="13">
    <source>
        <dbReference type="Proteomes" id="UP000198508"/>
    </source>
</evidence>
<evidence type="ECO:0000256" key="10">
    <source>
        <dbReference type="ARBA" id="ARBA00049260"/>
    </source>
</evidence>
<dbReference type="SUPFAM" id="SSF48179">
    <property type="entry name" value="6-phosphogluconate dehydrogenase C-terminal domain-like"/>
    <property type="match status" value="1"/>
</dbReference>
<dbReference type="GO" id="GO:0008977">
    <property type="term" value="F:prephenate dehydrogenase (NAD+) activity"/>
    <property type="evidence" value="ECO:0007669"/>
    <property type="project" value="UniProtKB-EC"/>
</dbReference>
<comment type="catalytic activity">
    <reaction evidence="10">
        <text>prephenate + NAD(+) = 3-(4-hydroxyphenyl)pyruvate + CO2 + NADH</text>
        <dbReference type="Rhea" id="RHEA:13869"/>
        <dbReference type="ChEBI" id="CHEBI:16526"/>
        <dbReference type="ChEBI" id="CHEBI:29934"/>
        <dbReference type="ChEBI" id="CHEBI:36242"/>
        <dbReference type="ChEBI" id="CHEBI:57540"/>
        <dbReference type="ChEBI" id="CHEBI:57945"/>
        <dbReference type="EC" id="1.3.1.12"/>
    </reaction>
</comment>
<dbReference type="GO" id="GO:0070403">
    <property type="term" value="F:NAD+ binding"/>
    <property type="evidence" value="ECO:0007669"/>
    <property type="project" value="InterPro"/>
</dbReference>
<dbReference type="SUPFAM" id="SSF51735">
    <property type="entry name" value="NAD(P)-binding Rossmann-fold domains"/>
    <property type="match status" value="1"/>
</dbReference>
<dbReference type="InterPro" id="IPR050812">
    <property type="entry name" value="Preph/Arog_dehydrog"/>
</dbReference>
<dbReference type="GO" id="GO:0004665">
    <property type="term" value="F:prephenate dehydrogenase (NADP+) activity"/>
    <property type="evidence" value="ECO:0007669"/>
    <property type="project" value="InterPro"/>
</dbReference>
<evidence type="ECO:0000256" key="5">
    <source>
        <dbReference type="ARBA" id="ARBA00022498"/>
    </source>
</evidence>
<comment type="pathway">
    <text evidence="1">Amino-acid biosynthesis; L-tyrosine biosynthesis; (4-hydroxyphenyl)pyruvate from prephenate (NAD(+) route): step 1/1.</text>
</comment>
<reference evidence="13" key="1">
    <citation type="submission" date="2016-10" db="EMBL/GenBank/DDBJ databases">
        <authorList>
            <person name="Varghese N."/>
            <person name="Submissions S."/>
        </authorList>
    </citation>
    <scope>NUCLEOTIDE SEQUENCE [LARGE SCALE GENOMIC DNA]</scope>
    <source>
        <strain evidence="13">NLAE-zl-G277</strain>
    </source>
</reference>
<feature type="domain" description="Prephenate/arogenate dehydrogenase" evidence="11">
    <location>
        <begin position="4"/>
        <end position="299"/>
    </location>
</feature>
<evidence type="ECO:0000313" key="12">
    <source>
        <dbReference type="EMBL" id="SES94253.1"/>
    </source>
</evidence>
<evidence type="ECO:0000256" key="4">
    <source>
        <dbReference type="ARBA" id="ARBA00016891"/>
    </source>
</evidence>
<comment type="similarity">
    <text evidence="2">Belongs to the prephenate/arogenate dehydrogenase family.</text>
</comment>
<dbReference type="PROSITE" id="PS51176">
    <property type="entry name" value="PDH_ADH"/>
    <property type="match status" value="1"/>
</dbReference>
<keyword evidence="7" id="KW-0560">Oxidoreductase</keyword>
<name>A0A1I0AIX4_9FIRM</name>
<dbReference type="STRING" id="460384.SAMN05216313_10163"/>
<dbReference type="AlphaFoldDB" id="A0A1I0AIX4"/>
<evidence type="ECO:0000256" key="1">
    <source>
        <dbReference type="ARBA" id="ARBA00005067"/>
    </source>
</evidence>
<dbReference type="Pfam" id="PF20463">
    <property type="entry name" value="PDH_C"/>
    <property type="match status" value="1"/>
</dbReference>
<evidence type="ECO:0000256" key="6">
    <source>
        <dbReference type="ARBA" id="ARBA00022605"/>
    </source>
</evidence>
<evidence type="ECO:0000256" key="7">
    <source>
        <dbReference type="ARBA" id="ARBA00023002"/>
    </source>
</evidence>
<dbReference type="PANTHER" id="PTHR21363">
    <property type="entry name" value="PREPHENATE DEHYDROGENASE"/>
    <property type="match status" value="1"/>
</dbReference>
<dbReference type="InterPro" id="IPR036291">
    <property type="entry name" value="NAD(P)-bd_dom_sf"/>
</dbReference>
<keyword evidence="13" id="KW-1185">Reference proteome</keyword>
<dbReference type="InterPro" id="IPR046825">
    <property type="entry name" value="PDH_C"/>
</dbReference>
<dbReference type="PANTHER" id="PTHR21363:SF0">
    <property type="entry name" value="PREPHENATE DEHYDROGENASE [NADP(+)]"/>
    <property type="match status" value="1"/>
</dbReference>
<keyword evidence="8" id="KW-0520">NAD</keyword>
<evidence type="ECO:0000256" key="9">
    <source>
        <dbReference type="ARBA" id="ARBA00023141"/>
    </source>
</evidence>
<keyword evidence="9" id="KW-0057">Aromatic amino acid biosynthesis</keyword>
<dbReference type="FunFam" id="1.10.3660.10:FF:000003">
    <property type="entry name" value="Prephenate dehydrogenase"/>
    <property type="match status" value="1"/>
</dbReference>
<protein>
    <recommendedName>
        <fullName evidence="4">Prephenate dehydrogenase</fullName>
        <ecNumber evidence="3">1.3.1.12</ecNumber>
    </recommendedName>
</protein>
<dbReference type="GO" id="GO:0006571">
    <property type="term" value="P:tyrosine biosynthetic process"/>
    <property type="evidence" value="ECO:0007669"/>
    <property type="project" value="UniProtKB-KW"/>
</dbReference>
<proteinExistence type="inferred from homology"/>
<keyword evidence="6" id="KW-0028">Amino-acid biosynthesis</keyword>
<dbReference type="EMBL" id="FOIM01000001">
    <property type="protein sequence ID" value="SES94253.1"/>
    <property type="molecule type" value="Genomic_DNA"/>
</dbReference>
<dbReference type="Gene3D" id="3.40.50.720">
    <property type="entry name" value="NAD(P)-binding Rossmann-like Domain"/>
    <property type="match status" value="1"/>
</dbReference>
<evidence type="ECO:0000256" key="3">
    <source>
        <dbReference type="ARBA" id="ARBA00012068"/>
    </source>
</evidence>
<accession>A0A1I0AIX4</accession>